<reference evidence="1 2" key="1">
    <citation type="submission" date="2015-03" db="EMBL/GenBank/DDBJ databases">
        <title>Genome sequence of Pseudoalteromonas aurantia.</title>
        <authorList>
            <person name="Xie B.-B."/>
            <person name="Rong J.-C."/>
            <person name="Qin Q.-L."/>
            <person name="Zhang Y.-Z."/>
        </authorList>
    </citation>
    <scope>NUCLEOTIDE SEQUENCE [LARGE SCALE GENOMIC DNA]</scope>
    <source>
        <strain evidence="1 2">208</strain>
    </source>
</reference>
<keyword evidence="2" id="KW-1185">Reference proteome</keyword>
<gene>
    <name evidence="1" type="ORF">PAUR_b0763</name>
</gene>
<comment type="caution">
    <text evidence="1">The sequence shown here is derived from an EMBL/GenBank/DDBJ whole genome shotgun (WGS) entry which is preliminary data.</text>
</comment>
<protein>
    <submittedName>
        <fullName evidence="1">Uncharacterized protein</fullName>
    </submittedName>
</protein>
<name>A0ABR9ELT2_9GAMM</name>
<proteinExistence type="predicted"/>
<accession>A0ABR9ELT2</accession>
<dbReference type="Proteomes" id="UP000615755">
    <property type="component" value="Unassembled WGS sequence"/>
</dbReference>
<sequence>MVNRGVDRFDFDFIYAMVMNVNMICGDDNGTMGYGQNS</sequence>
<dbReference type="EMBL" id="AQGV01000015">
    <property type="protein sequence ID" value="MBE0370683.1"/>
    <property type="molecule type" value="Genomic_DNA"/>
</dbReference>
<evidence type="ECO:0000313" key="2">
    <source>
        <dbReference type="Proteomes" id="UP000615755"/>
    </source>
</evidence>
<evidence type="ECO:0000313" key="1">
    <source>
        <dbReference type="EMBL" id="MBE0370683.1"/>
    </source>
</evidence>
<organism evidence="1 2">
    <name type="scientific">Pseudoalteromonas aurantia 208</name>
    <dbReference type="NCBI Taxonomy" id="1314867"/>
    <lineage>
        <taxon>Bacteria</taxon>
        <taxon>Pseudomonadati</taxon>
        <taxon>Pseudomonadota</taxon>
        <taxon>Gammaproteobacteria</taxon>
        <taxon>Alteromonadales</taxon>
        <taxon>Pseudoalteromonadaceae</taxon>
        <taxon>Pseudoalteromonas</taxon>
    </lineage>
</organism>